<keyword evidence="3" id="KW-1185">Reference proteome</keyword>
<dbReference type="InterPro" id="IPR046521">
    <property type="entry name" value="DUF6698"/>
</dbReference>
<dbReference type="EMBL" id="JADNRY010000459">
    <property type="protein sequence ID" value="KAF9050950.1"/>
    <property type="molecule type" value="Genomic_DNA"/>
</dbReference>
<name>A0A9P5P6Z5_9AGAR</name>
<dbReference type="Pfam" id="PF20414">
    <property type="entry name" value="DUF6698"/>
    <property type="match status" value="1"/>
</dbReference>
<gene>
    <name evidence="2" type="ORF">BDP27DRAFT_1373509</name>
</gene>
<feature type="compositionally biased region" description="Polar residues" evidence="1">
    <location>
        <begin position="8"/>
        <end position="23"/>
    </location>
</feature>
<accession>A0A9P5P6Z5</accession>
<feature type="region of interest" description="Disordered" evidence="1">
    <location>
        <begin position="1"/>
        <end position="23"/>
    </location>
</feature>
<evidence type="ECO:0000313" key="3">
    <source>
        <dbReference type="Proteomes" id="UP000772434"/>
    </source>
</evidence>
<evidence type="ECO:0000256" key="1">
    <source>
        <dbReference type="SAM" id="MobiDB-lite"/>
    </source>
</evidence>
<protein>
    <submittedName>
        <fullName evidence="2">Uncharacterized protein</fullName>
    </submittedName>
</protein>
<evidence type="ECO:0000313" key="2">
    <source>
        <dbReference type="EMBL" id="KAF9050950.1"/>
    </source>
</evidence>
<proteinExistence type="predicted"/>
<dbReference type="Proteomes" id="UP000772434">
    <property type="component" value="Unassembled WGS sequence"/>
</dbReference>
<organism evidence="2 3">
    <name type="scientific">Rhodocollybia butyracea</name>
    <dbReference type="NCBI Taxonomy" id="206335"/>
    <lineage>
        <taxon>Eukaryota</taxon>
        <taxon>Fungi</taxon>
        <taxon>Dikarya</taxon>
        <taxon>Basidiomycota</taxon>
        <taxon>Agaricomycotina</taxon>
        <taxon>Agaricomycetes</taxon>
        <taxon>Agaricomycetidae</taxon>
        <taxon>Agaricales</taxon>
        <taxon>Marasmiineae</taxon>
        <taxon>Omphalotaceae</taxon>
        <taxon>Rhodocollybia</taxon>
    </lineage>
</organism>
<comment type="caution">
    <text evidence="2">The sequence shown here is derived from an EMBL/GenBank/DDBJ whole genome shotgun (WGS) entry which is preliminary data.</text>
</comment>
<reference evidence="2" key="1">
    <citation type="submission" date="2020-11" db="EMBL/GenBank/DDBJ databases">
        <authorList>
            <consortium name="DOE Joint Genome Institute"/>
            <person name="Ahrendt S."/>
            <person name="Riley R."/>
            <person name="Andreopoulos W."/>
            <person name="Labutti K."/>
            <person name="Pangilinan J."/>
            <person name="Ruiz-Duenas F.J."/>
            <person name="Barrasa J.M."/>
            <person name="Sanchez-Garcia M."/>
            <person name="Camarero S."/>
            <person name="Miyauchi S."/>
            <person name="Serrano A."/>
            <person name="Linde D."/>
            <person name="Babiker R."/>
            <person name="Drula E."/>
            <person name="Ayuso-Fernandez I."/>
            <person name="Pacheco R."/>
            <person name="Padilla G."/>
            <person name="Ferreira P."/>
            <person name="Barriuso J."/>
            <person name="Kellner H."/>
            <person name="Castanera R."/>
            <person name="Alfaro M."/>
            <person name="Ramirez L."/>
            <person name="Pisabarro A.G."/>
            <person name="Kuo A."/>
            <person name="Tritt A."/>
            <person name="Lipzen A."/>
            <person name="He G."/>
            <person name="Yan M."/>
            <person name="Ng V."/>
            <person name="Cullen D."/>
            <person name="Martin F."/>
            <person name="Rosso M.-N."/>
            <person name="Henrissat B."/>
            <person name="Hibbett D."/>
            <person name="Martinez A.T."/>
            <person name="Grigoriev I.V."/>
        </authorList>
    </citation>
    <scope>NUCLEOTIDE SEQUENCE</scope>
    <source>
        <strain evidence="2">AH 40177</strain>
    </source>
</reference>
<dbReference type="AlphaFoldDB" id="A0A9P5P6Z5"/>
<sequence>MESDSKPQESILTTSSMSSKNISTAPTTYLPIPPHFREFHPTFDVHTVTRFAISAADKWDGVNGHFNYVKFYMEMVKYFKEYPKDTKVVNLLEWWNERISYYLQ</sequence>
<dbReference type="OrthoDB" id="2662502at2759"/>